<name>A0A0F9S0S5_9ZZZZ</name>
<gene>
    <name evidence="1" type="ORF">LCGC14_0909810</name>
</gene>
<dbReference type="AlphaFoldDB" id="A0A0F9S0S5"/>
<reference evidence="1" key="1">
    <citation type="journal article" date="2015" name="Nature">
        <title>Complex archaea that bridge the gap between prokaryotes and eukaryotes.</title>
        <authorList>
            <person name="Spang A."/>
            <person name="Saw J.H."/>
            <person name="Jorgensen S.L."/>
            <person name="Zaremba-Niedzwiedzka K."/>
            <person name="Martijn J."/>
            <person name="Lind A.E."/>
            <person name="van Eijk R."/>
            <person name="Schleper C."/>
            <person name="Guy L."/>
            <person name="Ettema T.J."/>
        </authorList>
    </citation>
    <scope>NUCLEOTIDE SEQUENCE</scope>
</reference>
<dbReference type="PROSITE" id="PS51257">
    <property type="entry name" value="PROKAR_LIPOPROTEIN"/>
    <property type="match status" value="1"/>
</dbReference>
<protein>
    <submittedName>
        <fullName evidence="1">Uncharacterized protein</fullName>
    </submittedName>
</protein>
<accession>A0A0F9S0S5</accession>
<dbReference type="EMBL" id="LAZR01003015">
    <property type="protein sequence ID" value="KKN22958.1"/>
    <property type="molecule type" value="Genomic_DNA"/>
</dbReference>
<sequence>MKIIKFNMALMIALIAFFGCTKETDLVETELMFTATSSIALTNFTGECPKKFEFEGLITVNEPVTVTYTWLRSDGETAPENTLEFTEAGSKTVSTNWTLGANGNSYEDYWQQLKIVSPRETLSDKAEFNLQCEENPEISVSAVLEGDAEFTGQCPRKFDFTGEITVNQPMTVTYTWLRSDGETAPENSLEFTDAGSKTVSTNWTLGANGNSYEDYWQQLKIITPEDMLSEKAVFNLNCEEGLIEDCISFDYNSLFIEEVGDLWIIKNGRSSLLSFRTFAKAQLAVSIIKYYKMDSQCFAIRPNAELSYYTVAEELPTGSYPGEDCIAIIDPNNLTIRKNNETSYSIIGDSSIYFNARSLEEAHKIVALFEKYQPKYTCFVERPGAGMVYLRE</sequence>
<organism evidence="1">
    <name type="scientific">marine sediment metagenome</name>
    <dbReference type="NCBI Taxonomy" id="412755"/>
    <lineage>
        <taxon>unclassified sequences</taxon>
        <taxon>metagenomes</taxon>
        <taxon>ecological metagenomes</taxon>
    </lineage>
</organism>
<comment type="caution">
    <text evidence="1">The sequence shown here is derived from an EMBL/GenBank/DDBJ whole genome shotgun (WGS) entry which is preliminary data.</text>
</comment>
<evidence type="ECO:0000313" key="1">
    <source>
        <dbReference type="EMBL" id="KKN22958.1"/>
    </source>
</evidence>
<proteinExistence type="predicted"/>